<protein>
    <recommendedName>
        <fullName evidence="2">Lipocalin-like domain-containing protein</fullName>
    </recommendedName>
</protein>
<evidence type="ECO:0000313" key="3">
    <source>
        <dbReference type="EMBL" id="QII46966.1"/>
    </source>
</evidence>
<evidence type="ECO:0000256" key="1">
    <source>
        <dbReference type="SAM" id="SignalP"/>
    </source>
</evidence>
<feature type="signal peptide" evidence="1">
    <location>
        <begin position="1"/>
        <end position="22"/>
    </location>
</feature>
<name>A0A6G7J817_9FLAO</name>
<keyword evidence="1" id="KW-0732">Signal</keyword>
<gene>
    <name evidence="3" type="ORF">GVT53_20535</name>
</gene>
<dbReference type="RefSeq" id="WP_166250306.1">
    <property type="nucleotide sequence ID" value="NZ_CP049616.1"/>
</dbReference>
<keyword evidence="4" id="KW-1185">Reference proteome</keyword>
<accession>A0A6G7J817</accession>
<dbReference type="AlphaFoldDB" id="A0A6G7J817"/>
<sequence length="161" mass="16670">MKKNLFTLLLAAILFASCSSDDGGGSDNGSIVGTWDIVELNFGESVDWDGDGTSSDNLLDEIECFAGTVTFTAEGEYSSATTEINFEATETEFTITCGGPVTASGTYSIDGNTLTATDAEDGGTGESTYSISGDTVTFVGPVQIVDVEAVDGEATVVLVRR</sequence>
<dbReference type="Pfam" id="PF13648">
    <property type="entry name" value="Lipocalin_4"/>
    <property type="match status" value="1"/>
</dbReference>
<dbReference type="Proteomes" id="UP000502928">
    <property type="component" value="Chromosome"/>
</dbReference>
<dbReference type="PROSITE" id="PS51257">
    <property type="entry name" value="PROKAR_LIPOPROTEIN"/>
    <property type="match status" value="1"/>
</dbReference>
<evidence type="ECO:0000259" key="2">
    <source>
        <dbReference type="Pfam" id="PF13648"/>
    </source>
</evidence>
<proteinExistence type="predicted"/>
<reference evidence="3 4" key="1">
    <citation type="submission" date="2020-02" db="EMBL/GenBank/DDBJ databases">
        <title>Complete genome of Muricauda sp. 501str8.</title>
        <authorList>
            <person name="Dong B."/>
            <person name="Zhu S."/>
            <person name="Yang J."/>
            <person name="Chen J."/>
        </authorList>
    </citation>
    <scope>NUCLEOTIDE SEQUENCE [LARGE SCALE GENOMIC DNA]</scope>
    <source>
        <strain evidence="3 4">501str8</strain>
    </source>
</reference>
<feature type="chain" id="PRO_5026069683" description="Lipocalin-like domain-containing protein" evidence="1">
    <location>
        <begin position="23"/>
        <end position="161"/>
    </location>
</feature>
<organism evidence="3 4">
    <name type="scientific">Flagellimonas oceani</name>
    <dbReference type="NCBI Taxonomy" id="2698672"/>
    <lineage>
        <taxon>Bacteria</taxon>
        <taxon>Pseudomonadati</taxon>
        <taxon>Bacteroidota</taxon>
        <taxon>Flavobacteriia</taxon>
        <taxon>Flavobacteriales</taxon>
        <taxon>Flavobacteriaceae</taxon>
        <taxon>Flagellimonas</taxon>
    </lineage>
</organism>
<dbReference type="EMBL" id="CP049616">
    <property type="protein sequence ID" value="QII46966.1"/>
    <property type="molecule type" value="Genomic_DNA"/>
</dbReference>
<evidence type="ECO:0000313" key="4">
    <source>
        <dbReference type="Proteomes" id="UP000502928"/>
    </source>
</evidence>
<dbReference type="KEGG" id="mut:GVT53_20535"/>
<feature type="domain" description="Lipocalin-like" evidence="2">
    <location>
        <begin position="31"/>
        <end position="135"/>
    </location>
</feature>
<dbReference type="InterPro" id="IPR024311">
    <property type="entry name" value="Lipocalin-like"/>
</dbReference>